<reference evidence="4 5" key="1">
    <citation type="journal article" date="2012" name="BMC Genomics">
        <title>Genomic basis of broad host range and environmental adaptability of Rhizobium tropici CIAT 899 and Rhizobium sp. PRF 81 which are used in inoculants for common bean (Phaseolus vulgaris L.).</title>
        <authorList>
            <person name="Ormeno-Orrillo E."/>
            <person name="Menna P."/>
            <person name="Almeida L.G."/>
            <person name="Ollero F.J."/>
            <person name="Nicolas M.F."/>
            <person name="Pains Rodrigues E."/>
            <person name="Shigueyoshi Nakatani A."/>
            <person name="Silva Batista J.S."/>
            <person name="Oliveira Chueire L.M."/>
            <person name="Souza R.C."/>
            <person name="Ribeiro Vasconcelos A.T."/>
            <person name="Megias M."/>
            <person name="Hungria M."/>
            <person name="Martinez-Romero E."/>
        </authorList>
    </citation>
    <scope>NUCLEOTIDE SEQUENCE [LARGE SCALE GENOMIC DNA]</scope>
    <source>
        <strain evidence="4 5">PRF 81</strain>
    </source>
</reference>
<dbReference type="Gene3D" id="3.30.450.20">
    <property type="entry name" value="PAS domain"/>
    <property type="match status" value="3"/>
</dbReference>
<dbReference type="PATRIC" id="fig|363754.4.peg.116"/>
<dbReference type="SUPFAM" id="SSF55785">
    <property type="entry name" value="PYP-like sensor domain (PAS domain)"/>
    <property type="match status" value="3"/>
</dbReference>
<feature type="domain" description="PAS" evidence="1">
    <location>
        <begin position="270"/>
        <end position="340"/>
    </location>
</feature>
<keyword evidence="5" id="KW-1185">Reference proteome</keyword>
<evidence type="ECO:0000259" key="2">
    <source>
        <dbReference type="PROSITE" id="PS50113"/>
    </source>
</evidence>
<gene>
    <name evidence="4" type="ORF">RHSP_63923</name>
</gene>
<dbReference type="SUPFAM" id="SSF55073">
    <property type="entry name" value="Nucleotide cyclase"/>
    <property type="match status" value="1"/>
</dbReference>
<feature type="domain" description="PAS" evidence="1">
    <location>
        <begin position="144"/>
        <end position="220"/>
    </location>
</feature>
<dbReference type="GO" id="GO:0003824">
    <property type="term" value="F:catalytic activity"/>
    <property type="evidence" value="ECO:0007669"/>
    <property type="project" value="UniProtKB-ARBA"/>
</dbReference>
<evidence type="ECO:0000313" key="4">
    <source>
        <dbReference type="EMBL" id="ENN89766.1"/>
    </source>
</evidence>
<evidence type="ECO:0000259" key="1">
    <source>
        <dbReference type="PROSITE" id="PS50112"/>
    </source>
</evidence>
<dbReference type="InterPro" id="IPR013656">
    <property type="entry name" value="PAS_4"/>
</dbReference>
<feature type="domain" description="PAC" evidence="2">
    <location>
        <begin position="217"/>
        <end position="269"/>
    </location>
</feature>
<dbReference type="Proteomes" id="UP000012429">
    <property type="component" value="Unassembled WGS sequence"/>
</dbReference>
<dbReference type="InterPro" id="IPR000160">
    <property type="entry name" value="GGDEF_dom"/>
</dbReference>
<dbReference type="PROSITE" id="PS50112">
    <property type="entry name" value="PAS"/>
    <property type="match status" value="3"/>
</dbReference>
<accession>N6V985</accession>
<dbReference type="Pfam" id="PF08447">
    <property type="entry name" value="PAS_3"/>
    <property type="match status" value="1"/>
</dbReference>
<dbReference type="FunFam" id="3.30.70.270:FF:000001">
    <property type="entry name" value="Diguanylate cyclase domain protein"/>
    <property type="match status" value="1"/>
</dbReference>
<dbReference type="SMART" id="SM00086">
    <property type="entry name" value="PAC"/>
    <property type="match status" value="3"/>
</dbReference>
<comment type="caution">
    <text evidence="4">The sequence shown here is derived from an EMBL/GenBank/DDBJ whole genome shotgun (WGS) entry which is preliminary data.</text>
</comment>
<dbReference type="EMBL" id="AQHN01000002">
    <property type="protein sequence ID" value="ENN89766.1"/>
    <property type="molecule type" value="Genomic_DNA"/>
</dbReference>
<proteinExistence type="predicted"/>
<dbReference type="InterPro" id="IPR035965">
    <property type="entry name" value="PAS-like_dom_sf"/>
</dbReference>
<dbReference type="InterPro" id="IPR013655">
    <property type="entry name" value="PAS_fold_3"/>
</dbReference>
<dbReference type="PANTHER" id="PTHR44757">
    <property type="entry name" value="DIGUANYLATE CYCLASE DGCP"/>
    <property type="match status" value="1"/>
</dbReference>
<dbReference type="InterPro" id="IPR000014">
    <property type="entry name" value="PAS"/>
</dbReference>
<feature type="domain" description="GGDEF" evidence="3">
    <location>
        <begin position="436"/>
        <end position="570"/>
    </location>
</feature>
<feature type="domain" description="PAS" evidence="1">
    <location>
        <begin position="13"/>
        <end position="73"/>
    </location>
</feature>
<dbReference type="Pfam" id="PF13426">
    <property type="entry name" value="PAS_9"/>
    <property type="match status" value="1"/>
</dbReference>
<dbReference type="PROSITE" id="PS50887">
    <property type="entry name" value="GGDEF"/>
    <property type="match status" value="1"/>
</dbReference>
<dbReference type="CDD" id="cd00130">
    <property type="entry name" value="PAS"/>
    <property type="match status" value="3"/>
</dbReference>
<dbReference type="Pfam" id="PF00990">
    <property type="entry name" value="GGDEF"/>
    <property type="match status" value="1"/>
</dbReference>
<dbReference type="NCBIfam" id="TIGR00254">
    <property type="entry name" value="GGDEF"/>
    <property type="match status" value="1"/>
</dbReference>
<dbReference type="InterPro" id="IPR000700">
    <property type="entry name" value="PAS-assoc_C"/>
</dbReference>
<dbReference type="InterPro" id="IPR052155">
    <property type="entry name" value="Biofilm_reg_signaling"/>
</dbReference>
<dbReference type="InterPro" id="IPR001610">
    <property type="entry name" value="PAC"/>
</dbReference>
<dbReference type="SMART" id="SM00267">
    <property type="entry name" value="GGDEF"/>
    <property type="match status" value="1"/>
</dbReference>
<dbReference type="RefSeq" id="WP_004107205.1">
    <property type="nucleotide sequence ID" value="NZ_AQHN01000002.1"/>
</dbReference>
<dbReference type="STRING" id="363754.RHSP_63923"/>
<dbReference type="Pfam" id="PF08448">
    <property type="entry name" value="PAS_4"/>
    <property type="match status" value="1"/>
</dbReference>
<dbReference type="PANTHER" id="PTHR44757:SF2">
    <property type="entry name" value="BIOFILM ARCHITECTURE MAINTENANCE PROTEIN MBAA"/>
    <property type="match status" value="1"/>
</dbReference>
<evidence type="ECO:0000259" key="3">
    <source>
        <dbReference type="PROSITE" id="PS50887"/>
    </source>
</evidence>
<dbReference type="InterPro" id="IPR029787">
    <property type="entry name" value="Nucleotide_cyclase"/>
</dbReference>
<dbReference type="Gene3D" id="3.30.70.270">
    <property type="match status" value="1"/>
</dbReference>
<dbReference type="PROSITE" id="PS50113">
    <property type="entry name" value="PAC"/>
    <property type="match status" value="2"/>
</dbReference>
<name>N6V985_9HYPH</name>
<feature type="domain" description="PAC" evidence="2">
    <location>
        <begin position="344"/>
        <end position="397"/>
    </location>
</feature>
<dbReference type="AlphaFoldDB" id="N6V985"/>
<protein>
    <submittedName>
        <fullName evidence="4">Putative sensory box/GGDEF family protein regulator</fullName>
    </submittedName>
</protein>
<organism evidence="4 5">
    <name type="scientific">Rhizobium freirei PRF 81</name>
    <dbReference type="NCBI Taxonomy" id="363754"/>
    <lineage>
        <taxon>Bacteria</taxon>
        <taxon>Pseudomonadati</taxon>
        <taxon>Pseudomonadota</taxon>
        <taxon>Alphaproteobacteria</taxon>
        <taxon>Hyphomicrobiales</taxon>
        <taxon>Rhizobiaceae</taxon>
        <taxon>Rhizobium/Agrobacterium group</taxon>
        <taxon>Rhizobium</taxon>
    </lineage>
</organism>
<dbReference type="NCBIfam" id="TIGR00229">
    <property type="entry name" value="sensory_box"/>
    <property type="match status" value="3"/>
</dbReference>
<dbReference type="CDD" id="cd01949">
    <property type="entry name" value="GGDEF"/>
    <property type="match status" value="1"/>
</dbReference>
<sequence length="570" mass="63602">MSRNSPLDIEAWRNEEIRTELEHRTKVTPAMLHSINKDGLLISVSDAWLDKLGYTREEVIGRRSSEFLTAESRAYALREVLPAFFLTGHSDNIEYQMVCKDGRIIDVLLSAVLDRLPGDAQGVSLAVITDVTALKAAKRQLALSEARYRDLVESQTELVSLASSEGELRFVNHAYARHYGREPDEMIGRSLFDFIPETNRLAVEHHLSAVCSVDHSIENQNQVVLPDGRIRWMAWTNKALRDLDGQVIAIHSVGRDIHDRVIGEQRLKESEARYRLLADHGTDMVFQLDHDLVHRYVSPACDDILGREAEELIGAYPMAITHPEDAERAGSAFQALLDGHLDRHLLLCRLRHRDGRWIWVEAQLKTLRDRQSNLPSGIIGTLRDVSARKAIEEQLQEANRRLQALADQDGLTGLSNRRLFDAAFSREFDLASQGEKDLALLMIDVDWFKSFNDGYGHPSGDGCLKKIGESIGGRVRPGDIVARYGGEEFAVLLPGAGLAEAMVIAELIRESVLQLAIEHKGSPNRFVTVSIGVASMETRNSSRDLLLGRADSALYRAKGNGRNIVVGDDA</sequence>
<dbReference type="SMART" id="SM00091">
    <property type="entry name" value="PAS"/>
    <property type="match status" value="3"/>
</dbReference>
<dbReference type="InterPro" id="IPR043128">
    <property type="entry name" value="Rev_trsase/Diguanyl_cyclase"/>
</dbReference>
<evidence type="ECO:0000313" key="5">
    <source>
        <dbReference type="Proteomes" id="UP000012429"/>
    </source>
</evidence>